<keyword evidence="4 6" id="KW-0520">NAD</keyword>
<proteinExistence type="inferred from homology"/>
<dbReference type="EMBL" id="JAUSRL010000007">
    <property type="protein sequence ID" value="MDP9961818.1"/>
    <property type="molecule type" value="Genomic_DNA"/>
</dbReference>
<evidence type="ECO:0000313" key="8">
    <source>
        <dbReference type="EMBL" id="MDP9961818.1"/>
    </source>
</evidence>
<dbReference type="SUPFAM" id="SSF52218">
    <property type="entry name" value="Flavoproteins"/>
    <property type="match status" value="1"/>
</dbReference>
<comment type="similarity">
    <text evidence="6">Belongs to the azoreductase type 1 family.</text>
</comment>
<keyword evidence="3 6" id="KW-0560">Oxidoreductase</keyword>
<comment type="caution">
    <text evidence="6">Lacks conserved residue(s) required for the propagation of feature annotation.</text>
</comment>
<comment type="caution">
    <text evidence="8">The sequence shown here is derived from an EMBL/GenBank/DDBJ whole genome shotgun (WGS) entry which is preliminary data.</text>
</comment>
<dbReference type="InterPro" id="IPR003680">
    <property type="entry name" value="Flavodoxin_fold"/>
</dbReference>
<evidence type="ECO:0000313" key="9">
    <source>
        <dbReference type="Proteomes" id="UP001235513"/>
    </source>
</evidence>
<dbReference type="GO" id="GO:0016491">
    <property type="term" value="F:oxidoreductase activity"/>
    <property type="evidence" value="ECO:0007669"/>
    <property type="project" value="UniProtKB-KW"/>
</dbReference>
<comment type="function">
    <text evidence="6">Also exhibits azoreductase activity. Catalyzes the reductive cleavage of the azo bond in aromatic azo compounds to the corresponding amines.</text>
</comment>
<comment type="cofactor">
    <cofactor evidence="6">
        <name>FMN</name>
        <dbReference type="ChEBI" id="CHEBI:58210"/>
    </cofactor>
    <text evidence="6">Binds 1 FMN per subunit.</text>
</comment>
<keyword evidence="9" id="KW-1185">Reference proteome</keyword>
<keyword evidence="2 6" id="KW-0288">FMN</keyword>
<comment type="function">
    <text evidence="6">Quinone reductase that provides resistance to thiol-specific stress caused by electrophilic quinones.</text>
</comment>
<gene>
    <name evidence="6" type="primary">azoR</name>
    <name evidence="8" type="ORF">J2T04_003730</name>
</gene>
<evidence type="ECO:0000256" key="4">
    <source>
        <dbReference type="ARBA" id="ARBA00023027"/>
    </source>
</evidence>
<dbReference type="EC" id="1.7.1.17" evidence="6"/>
<name>A0ABT9SQU0_9FLAO</name>
<feature type="domain" description="Flavodoxin-like fold" evidence="7">
    <location>
        <begin position="2"/>
        <end position="183"/>
    </location>
</feature>
<reference evidence="8 9" key="1">
    <citation type="submission" date="2023-07" db="EMBL/GenBank/DDBJ databases">
        <title>Sorghum-associated microbial communities from plants grown in Nebraska, USA.</title>
        <authorList>
            <person name="Schachtman D."/>
        </authorList>
    </citation>
    <scope>NUCLEOTIDE SEQUENCE [LARGE SCALE GENOMIC DNA]</scope>
    <source>
        <strain evidence="8 9">CC351</strain>
    </source>
</reference>
<feature type="binding site" evidence="6">
    <location>
        <position position="9"/>
    </location>
    <ligand>
        <name>FMN</name>
        <dbReference type="ChEBI" id="CHEBI:58210"/>
    </ligand>
</feature>
<dbReference type="Proteomes" id="UP001235513">
    <property type="component" value="Unassembled WGS sequence"/>
</dbReference>
<evidence type="ECO:0000259" key="7">
    <source>
        <dbReference type="Pfam" id="PF02525"/>
    </source>
</evidence>
<dbReference type="PANTHER" id="PTHR43741:SF2">
    <property type="entry name" value="FMN-DEPENDENT NADH:QUINONE OXIDOREDUCTASE"/>
    <property type="match status" value="1"/>
</dbReference>
<comment type="catalytic activity">
    <reaction evidence="5">
        <text>N,N-dimethyl-1,4-phenylenediamine + anthranilate + 2 NAD(+) = 2-(4-dimethylaminophenyl)diazenylbenzoate + 2 NADH + 2 H(+)</text>
        <dbReference type="Rhea" id="RHEA:55872"/>
        <dbReference type="ChEBI" id="CHEBI:15378"/>
        <dbReference type="ChEBI" id="CHEBI:15783"/>
        <dbReference type="ChEBI" id="CHEBI:16567"/>
        <dbReference type="ChEBI" id="CHEBI:57540"/>
        <dbReference type="ChEBI" id="CHEBI:57945"/>
        <dbReference type="ChEBI" id="CHEBI:71579"/>
        <dbReference type="EC" id="1.7.1.17"/>
    </reaction>
    <physiologicalReaction direction="right-to-left" evidence="5">
        <dbReference type="Rhea" id="RHEA:55874"/>
    </physiologicalReaction>
</comment>
<sequence length="198" mass="22183">MSSPKTKTSASRKLGKIVIEKIKEVHPDSTVTEYDLAKNKITHLKEEHIEAFFAPLEIQTEVVHRHYLESSDQAVQDLLKADIIVIEAPMYNWNIPSTLKAYFDQIARAKLTFQYTGEGLLPKGLLKDKKAYIVTSSGGIYSEGELKPYDFATNYVSFFLNLLGIEVVNVFRVEGQAIVGPENALVNAIKNIVINDPL</sequence>
<dbReference type="InterPro" id="IPR050104">
    <property type="entry name" value="FMN-dep_NADH:Q_OxRdtase_AzoR1"/>
</dbReference>
<dbReference type="InterPro" id="IPR023048">
    <property type="entry name" value="NADH:quinone_OxRdtase_FMN_depd"/>
</dbReference>
<dbReference type="EC" id="1.6.5.-" evidence="6"/>
<dbReference type="PANTHER" id="PTHR43741">
    <property type="entry name" value="FMN-DEPENDENT NADH-AZOREDUCTASE 1"/>
    <property type="match status" value="1"/>
</dbReference>
<comment type="catalytic activity">
    <reaction evidence="6">
        <text>2 a quinone + NADH + H(+) = 2 a 1,4-benzosemiquinone + NAD(+)</text>
        <dbReference type="Rhea" id="RHEA:65952"/>
        <dbReference type="ChEBI" id="CHEBI:15378"/>
        <dbReference type="ChEBI" id="CHEBI:57540"/>
        <dbReference type="ChEBI" id="CHEBI:57945"/>
        <dbReference type="ChEBI" id="CHEBI:132124"/>
        <dbReference type="ChEBI" id="CHEBI:134225"/>
    </reaction>
</comment>
<evidence type="ECO:0000256" key="1">
    <source>
        <dbReference type="ARBA" id="ARBA00022630"/>
    </source>
</evidence>
<evidence type="ECO:0000256" key="3">
    <source>
        <dbReference type="ARBA" id="ARBA00023002"/>
    </source>
</evidence>
<evidence type="ECO:0000256" key="2">
    <source>
        <dbReference type="ARBA" id="ARBA00022643"/>
    </source>
</evidence>
<feature type="binding site" evidence="6">
    <location>
        <begin position="136"/>
        <end position="139"/>
    </location>
    <ligand>
        <name>FMN</name>
        <dbReference type="ChEBI" id="CHEBI:58210"/>
    </ligand>
</feature>
<dbReference type="HAMAP" id="MF_01216">
    <property type="entry name" value="Azoreductase_type1"/>
    <property type="match status" value="1"/>
</dbReference>
<evidence type="ECO:0000256" key="5">
    <source>
        <dbReference type="ARBA" id="ARBA00048542"/>
    </source>
</evidence>
<accession>A0ABT9SQU0</accession>
<evidence type="ECO:0000256" key="6">
    <source>
        <dbReference type="HAMAP-Rule" id="MF_01216"/>
    </source>
</evidence>
<organism evidence="8 9">
    <name type="scientific">Chryseobacterium lathyri</name>
    <dbReference type="NCBI Taxonomy" id="395933"/>
    <lineage>
        <taxon>Bacteria</taxon>
        <taxon>Pseudomonadati</taxon>
        <taxon>Bacteroidota</taxon>
        <taxon>Flavobacteriia</taxon>
        <taxon>Flavobacteriales</taxon>
        <taxon>Weeksellaceae</taxon>
        <taxon>Chryseobacterium group</taxon>
        <taxon>Chryseobacterium</taxon>
    </lineage>
</organism>
<feature type="binding site" evidence="6">
    <location>
        <begin position="9"/>
        <end position="11"/>
    </location>
    <ligand>
        <name>FMN</name>
        <dbReference type="ChEBI" id="CHEBI:58210"/>
    </ligand>
</feature>
<comment type="subunit">
    <text evidence="6">Homodimer.</text>
</comment>
<dbReference type="Gene3D" id="3.40.50.360">
    <property type="match status" value="1"/>
</dbReference>
<dbReference type="Pfam" id="PF02525">
    <property type="entry name" value="Flavodoxin_2"/>
    <property type="match status" value="1"/>
</dbReference>
<dbReference type="InterPro" id="IPR029039">
    <property type="entry name" value="Flavoprotein-like_sf"/>
</dbReference>
<keyword evidence="1 6" id="KW-0285">Flavoprotein</keyword>
<protein>
    <recommendedName>
        <fullName evidence="6">FMN dependent NADH:quinone oxidoreductase</fullName>
        <ecNumber evidence="6">1.6.5.-</ecNumber>
    </recommendedName>
    <alternativeName>
        <fullName evidence="6">Azo-dye reductase</fullName>
    </alternativeName>
    <alternativeName>
        <fullName evidence="6">FMN-dependent NADH-azo compound oxidoreductase</fullName>
    </alternativeName>
    <alternativeName>
        <fullName evidence="6">FMN-dependent NADH-azoreductase</fullName>
        <ecNumber evidence="6">1.7.1.17</ecNumber>
    </alternativeName>
</protein>